<sequence>MRLVGLSALMTTSLRSMEDTIKALRKLDICCSVMVGGAVLNEECARMVGADFYASDARDARAGIEWVCEMVRERLVAVSGSPPLKGQGIEKSVPERDGFVLRWHSEMSISSYCG</sequence>
<dbReference type="OrthoDB" id="9803687at2"/>
<dbReference type="Proteomes" id="UP000295325">
    <property type="component" value="Unassembled WGS sequence"/>
</dbReference>
<dbReference type="EMBL" id="SOAZ01000009">
    <property type="protein sequence ID" value="TDT61053.1"/>
    <property type="molecule type" value="Genomic_DNA"/>
</dbReference>
<proteinExistence type="predicted"/>
<organism evidence="2 3">
    <name type="scientific">Fonticella tunisiensis</name>
    <dbReference type="NCBI Taxonomy" id="1096341"/>
    <lineage>
        <taxon>Bacteria</taxon>
        <taxon>Bacillati</taxon>
        <taxon>Bacillota</taxon>
        <taxon>Clostridia</taxon>
        <taxon>Eubacteriales</taxon>
        <taxon>Clostridiaceae</taxon>
        <taxon>Fonticella</taxon>
    </lineage>
</organism>
<reference evidence="2 3" key="1">
    <citation type="submission" date="2019-03" db="EMBL/GenBank/DDBJ databases">
        <title>Genomic Encyclopedia of Type Strains, Phase IV (KMG-IV): sequencing the most valuable type-strain genomes for metagenomic binning, comparative biology and taxonomic classification.</title>
        <authorList>
            <person name="Goeker M."/>
        </authorList>
    </citation>
    <scope>NUCLEOTIDE SEQUENCE [LARGE SCALE GENOMIC DNA]</scope>
    <source>
        <strain evidence="2 3">DSM 24455</strain>
    </source>
</reference>
<gene>
    <name evidence="2" type="ORF">EDD71_10965</name>
</gene>
<dbReference type="Gene3D" id="3.40.50.280">
    <property type="entry name" value="Cobalamin-binding domain"/>
    <property type="match status" value="1"/>
</dbReference>
<dbReference type="GO" id="GO:0031419">
    <property type="term" value="F:cobalamin binding"/>
    <property type="evidence" value="ECO:0007669"/>
    <property type="project" value="InterPro"/>
</dbReference>
<protein>
    <recommendedName>
        <fullName evidence="1">B12-binding domain-containing protein</fullName>
    </recommendedName>
</protein>
<dbReference type="AlphaFoldDB" id="A0A4R7KR25"/>
<name>A0A4R7KR25_9CLOT</name>
<dbReference type="InterPro" id="IPR036724">
    <property type="entry name" value="Cobalamin-bd_sf"/>
</dbReference>
<evidence type="ECO:0000259" key="1">
    <source>
        <dbReference type="PROSITE" id="PS51332"/>
    </source>
</evidence>
<dbReference type="GO" id="GO:0046872">
    <property type="term" value="F:metal ion binding"/>
    <property type="evidence" value="ECO:0007669"/>
    <property type="project" value="InterPro"/>
</dbReference>
<dbReference type="PROSITE" id="PS51332">
    <property type="entry name" value="B12_BINDING"/>
    <property type="match status" value="1"/>
</dbReference>
<accession>A0A4R7KR25</accession>
<dbReference type="InterPro" id="IPR006158">
    <property type="entry name" value="Cobalamin-bd"/>
</dbReference>
<keyword evidence="3" id="KW-1185">Reference proteome</keyword>
<evidence type="ECO:0000313" key="3">
    <source>
        <dbReference type="Proteomes" id="UP000295325"/>
    </source>
</evidence>
<comment type="caution">
    <text evidence="2">The sequence shown here is derived from an EMBL/GenBank/DDBJ whole genome shotgun (WGS) entry which is preliminary data.</text>
</comment>
<evidence type="ECO:0000313" key="2">
    <source>
        <dbReference type="EMBL" id="TDT61053.1"/>
    </source>
</evidence>
<feature type="domain" description="B12-binding" evidence="1">
    <location>
        <begin position="1"/>
        <end position="78"/>
    </location>
</feature>
<dbReference type="SUPFAM" id="SSF52242">
    <property type="entry name" value="Cobalamin (vitamin B12)-binding domain"/>
    <property type="match status" value="1"/>
</dbReference>